<evidence type="ECO:0000313" key="4">
    <source>
        <dbReference type="Proteomes" id="UP001605036"/>
    </source>
</evidence>
<accession>A0ABD1YXL5</accession>
<feature type="coiled-coil region" evidence="1">
    <location>
        <begin position="142"/>
        <end position="169"/>
    </location>
</feature>
<name>A0ABD1YXL5_9MARC</name>
<dbReference type="Proteomes" id="UP001605036">
    <property type="component" value="Unassembled WGS sequence"/>
</dbReference>
<reference evidence="3 4" key="1">
    <citation type="submission" date="2024-09" db="EMBL/GenBank/DDBJ databases">
        <title>Chromosome-scale assembly of Riccia fluitans.</title>
        <authorList>
            <person name="Paukszto L."/>
            <person name="Sawicki J."/>
            <person name="Karawczyk K."/>
            <person name="Piernik-Szablinska J."/>
            <person name="Szczecinska M."/>
            <person name="Mazdziarz M."/>
        </authorList>
    </citation>
    <scope>NUCLEOTIDE SEQUENCE [LARGE SCALE GENOMIC DNA]</scope>
    <source>
        <strain evidence="3">Rf_01</strain>
        <tissue evidence="3">Aerial parts of the thallus</tissue>
    </source>
</reference>
<protein>
    <submittedName>
        <fullName evidence="3">Uncharacterized protein</fullName>
    </submittedName>
</protein>
<keyword evidence="1" id="KW-0175">Coiled coil</keyword>
<gene>
    <name evidence="3" type="ORF">R1flu_005931</name>
</gene>
<keyword evidence="4" id="KW-1185">Reference proteome</keyword>
<feature type="compositionally biased region" description="Basic residues" evidence="2">
    <location>
        <begin position="49"/>
        <end position="59"/>
    </location>
</feature>
<proteinExistence type="predicted"/>
<evidence type="ECO:0000313" key="3">
    <source>
        <dbReference type="EMBL" id="KAL2634452.1"/>
    </source>
</evidence>
<feature type="compositionally biased region" description="Basic and acidic residues" evidence="2">
    <location>
        <begin position="60"/>
        <end position="70"/>
    </location>
</feature>
<comment type="caution">
    <text evidence="3">The sequence shown here is derived from an EMBL/GenBank/DDBJ whole genome shotgun (WGS) entry which is preliminary data.</text>
</comment>
<sequence>MVNEAEVPVTVEAYQNKEGGPSIATVEVKPDRWGTKKKQDTPKTPREKPKVRRKQKTTKKPIDPIEVSDRSVEAKQEEQIVLPKDSSQLPKTQIINQFGLSLAYGDRIVMLVLHILEGNRSKLEAEVRQRMTLLEIAVHLNKENRNDEVRRLQEEVKKVTSEKTKAEGEVATLKVLALVRPEHFQHNQLAFYHYAWVPITDPTAPTPDWKDVMEKMVMRQVKALGVCNKSTCLGLCLSHLHRPFHEMDNEQKEEPKK</sequence>
<dbReference type="EMBL" id="JBHFFA010000003">
    <property type="protein sequence ID" value="KAL2634452.1"/>
    <property type="molecule type" value="Genomic_DNA"/>
</dbReference>
<evidence type="ECO:0000256" key="2">
    <source>
        <dbReference type="SAM" id="MobiDB-lite"/>
    </source>
</evidence>
<feature type="compositionally biased region" description="Basic and acidic residues" evidence="2">
    <location>
        <begin position="28"/>
        <end position="48"/>
    </location>
</feature>
<organism evidence="3 4">
    <name type="scientific">Riccia fluitans</name>
    <dbReference type="NCBI Taxonomy" id="41844"/>
    <lineage>
        <taxon>Eukaryota</taxon>
        <taxon>Viridiplantae</taxon>
        <taxon>Streptophyta</taxon>
        <taxon>Embryophyta</taxon>
        <taxon>Marchantiophyta</taxon>
        <taxon>Marchantiopsida</taxon>
        <taxon>Marchantiidae</taxon>
        <taxon>Marchantiales</taxon>
        <taxon>Ricciaceae</taxon>
        <taxon>Riccia</taxon>
    </lineage>
</organism>
<evidence type="ECO:0000256" key="1">
    <source>
        <dbReference type="SAM" id="Coils"/>
    </source>
</evidence>
<feature type="region of interest" description="Disordered" evidence="2">
    <location>
        <begin position="1"/>
        <end position="70"/>
    </location>
</feature>
<dbReference type="AlphaFoldDB" id="A0ABD1YXL5"/>